<evidence type="ECO:0000256" key="5">
    <source>
        <dbReference type="ARBA" id="ARBA00022989"/>
    </source>
</evidence>
<comment type="similarity">
    <text evidence="2">Belongs to the acyltransferase 3 family.</text>
</comment>
<feature type="transmembrane region" description="Helical" evidence="7">
    <location>
        <begin position="244"/>
        <end position="266"/>
    </location>
</feature>
<name>A0A4V6NB43_9BACT</name>
<feature type="transmembrane region" description="Helical" evidence="7">
    <location>
        <begin position="189"/>
        <end position="209"/>
    </location>
</feature>
<accession>A0A4V6NB43</accession>
<evidence type="ECO:0000256" key="7">
    <source>
        <dbReference type="SAM" id="Phobius"/>
    </source>
</evidence>
<evidence type="ECO:0000256" key="1">
    <source>
        <dbReference type="ARBA" id="ARBA00004651"/>
    </source>
</evidence>
<comment type="subcellular location">
    <subcellularLocation>
        <location evidence="1">Cell membrane</location>
        <topology evidence="1">Multi-pass membrane protein</topology>
    </subcellularLocation>
</comment>
<organism evidence="9 10">
    <name type="scientific">Flaviaesturariibacter flavus</name>
    <dbReference type="NCBI Taxonomy" id="2502780"/>
    <lineage>
        <taxon>Bacteria</taxon>
        <taxon>Pseudomonadati</taxon>
        <taxon>Bacteroidota</taxon>
        <taxon>Chitinophagia</taxon>
        <taxon>Chitinophagales</taxon>
        <taxon>Chitinophagaceae</taxon>
        <taxon>Flaviaestuariibacter</taxon>
    </lineage>
</organism>
<keyword evidence="3" id="KW-1003">Cell membrane</keyword>
<dbReference type="Pfam" id="PF01757">
    <property type="entry name" value="Acyl_transf_3"/>
    <property type="match status" value="1"/>
</dbReference>
<comment type="caution">
    <text evidence="9">The sequence shown here is derived from an EMBL/GenBank/DDBJ whole genome shotgun (WGS) entry which is preliminary data.</text>
</comment>
<feature type="transmembrane region" description="Helical" evidence="7">
    <location>
        <begin position="94"/>
        <end position="113"/>
    </location>
</feature>
<dbReference type="PANTHER" id="PTHR40074">
    <property type="entry name" value="O-ACETYLTRANSFERASE WECH"/>
    <property type="match status" value="1"/>
</dbReference>
<dbReference type="Proteomes" id="UP000295334">
    <property type="component" value="Unassembled WGS sequence"/>
</dbReference>
<dbReference type="GO" id="GO:0005886">
    <property type="term" value="C:plasma membrane"/>
    <property type="evidence" value="ECO:0007669"/>
    <property type="project" value="UniProtKB-SubCell"/>
</dbReference>
<dbReference type="EMBL" id="SJZI01000002">
    <property type="protein sequence ID" value="TCJ19392.1"/>
    <property type="molecule type" value="Genomic_DNA"/>
</dbReference>
<evidence type="ECO:0000256" key="3">
    <source>
        <dbReference type="ARBA" id="ARBA00022475"/>
    </source>
</evidence>
<keyword evidence="4 7" id="KW-0812">Transmembrane</keyword>
<feature type="transmembrane region" description="Helical" evidence="7">
    <location>
        <begin position="163"/>
        <end position="183"/>
    </location>
</feature>
<evidence type="ECO:0000256" key="4">
    <source>
        <dbReference type="ARBA" id="ARBA00022692"/>
    </source>
</evidence>
<dbReference type="AlphaFoldDB" id="A0A4V6NB43"/>
<dbReference type="OrthoDB" id="9809782at2"/>
<evidence type="ECO:0000313" key="9">
    <source>
        <dbReference type="EMBL" id="TCJ19392.1"/>
    </source>
</evidence>
<feature type="transmembrane region" description="Helical" evidence="7">
    <location>
        <begin position="304"/>
        <end position="324"/>
    </location>
</feature>
<keyword evidence="9" id="KW-0808">Transferase</keyword>
<gene>
    <name evidence="9" type="ORF">EPD60_02595</name>
</gene>
<sequence>MGDLSQQTIAGNPARHGSEPRVDWVDFAKGFCIFMVVMLHSTAEIEEAVGREGFMRYLVTFAKPFRMPDFFMISGLFLSRVIHRGWRSYLDRKVLHFAYFYFIWVSIHFALKLPGYVRSHELAAGISDYCKAFIQPLGTLWFIYQLPVFFVFIKLVWRIPPPVIFAFGAALEIAHINTGWIVIDQFASRFVYFYTGYWLAPKIFALASWAQSRTSLAALALSVWFLLNGALAFGGYAAKPFISLPLGFAGAAAVVIVAVLLARTAATRPIRYCGQNSIVVYLAFFLPMHATKAILLKTGLVPDVGMMAMITSVAAVSGALLLWWSVRRTQLSFLFVRPSRFRLERGSADRKPPHVFKWSLLTNNIYRRMTRSKKPEKIA</sequence>
<dbReference type="InterPro" id="IPR002656">
    <property type="entry name" value="Acyl_transf_3_dom"/>
</dbReference>
<keyword evidence="6 7" id="KW-0472">Membrane</keyword>
<evidence type="ECO:0000259" key="8">
    <source>
        <dbReference type="Pfam" id="PF01757"/>
    </source>
</evidence>
<dbReference type="GO" id="GO:0009246">
    <property type="term" value="P:enterobacterial common antigen biosynthetic process"/>
    <property type="evidence" value="ECO:0007669"/>
    <property type="project" value="TreeGrafter"/>
</dbReference>
<evidence type="ECO:0000313" key="10">
    <source>
        <dbReference type="Proteomes" id="UP000295334"/>
    </source>
</evidence>
<reference evidence="9 10" key="1">
    <citation type="submission" date="2019-03" db="EMBL/GenBank/DDBJ databases">
        <authorList>
            <person name="Kim M.K.M."/>
        </authorList>
    </citation>
    <scope>NUCLEOTIDE SEQUENCE [LARGE SCALE GENOMIC DNA]</scope>
    <source>
        <strain evidence="9 10">17J68-12</strain>
    </source>
</reference>
<dbReference type="PANTHER" id="PTHR40074:SF4">
    <property type="entry name" value="INNER MEMBRANE PROTEIN YCFT"/>
    <property type="match status" value="1"/>
</dbReference>
<feature type="transmembrane region" description="Helical" evidence="7">
    <location>
        <begin position="133"/>
        <end position="156"/>
    </location>
</feature>
<evidence type="ECO:0000256" key="2">
    <source>
        <dbReference type="ARBA" id="ARBA00007400"/>
    </source>
</evidence>
<keyword evidence="9" id="KW-0012">Acyltransferase</keyword>
<protein>
    <submittedName>
        <fullName evidence="9">Acyltransferase</fullName>
    </submittedName>
</protein>
<feature type="transmembrane region" description="Helical" evidence="7">
    <location>
        <begin position="278"/>
        <end position="298"/>
    </location>
</feature>
<keyword evidence="10" id="KW-1185">Reference proteome</keyword>
<evidence type="ECO:0000256" key="6">
    <source>
        <dbReference type="ARBA" id="ARBA00023136"/>
    </source>
</evidence>
<proteinExistence type="inferred from homology"/>
<feature type="transmembrane region" description="Helical" evidence="7">
    <location>
        <begin position="216"/>
        <end position="238"/>
    </location>
</feature>
<dbReference type="GO" id="GO:0016413">
    <property type="term" value="F:O-acetyltransferase activity"/>
    <property type="evidence" value="ECO:0007669"/>
    <property type="project" value="TreeGrafter"/>
</dbReference>
<feature type="domain" description="Acyltransferase 3" evidence="8">
    <location>
        <begin position="23"/>
        <end position="324"/>
    </location>
</feature>
<keyword evidence="5 7" id="KW-1133">Transmembrane helix</keyword>